<keyword evidence="5 15" id="KW-0067">ATP-binding</keyword>
<dbReference type="NCBIfam" id="TIGR01727">
    <property type="entry name" value="oligo_HPY"/>
    <property type="match status" value="1"/>
</dbReference>
<evidence type="ECO:0000256" key="11">
    <source>
        <dbReference type="ARBA" id="ARBA00044143"/>
    </source>
</evidence>
<evidence type="ECO:0000256" key="1">
    <source>
        <dbReference type="ARBA" id="ARBA00004202"/>
    </source>
</evidence>
<dbReference type="Pfam" id="PF00005">
    <property type="entry name" value="ABC_tran"/>
    <property type="match status" value="1"/>
</dbReference>
<organism evidence="15 16">
    <name type="scientific">Halorubellus litoreus</name>
    <dbReference type="NCBI Taxonomy" id="755308"/>
    <lineage>
        <taxon>Archaea</taxon>
        <taxon>Methanobacteriati</taxon>
        <taxon>Methanobacteriota</taxon>
        <taxon>Stenosarchaea group</taxon>
        <taxon>Halobacteria</taxon>
        <taxon>Halobacteriales</taxon>
        <taxon>Halorubellaceae</taxon>
        <taxon>Halorubellus</taxon>
    </lineage>
</organism>
<comment type="subcellular location">
    <subcellularLocation>
        <location evidence="1">Cell membrane</location>
        <topology evidence="1">Peripheral membrane protein</topology>
    </subcellularLocation>
</comment>
<dbReference type="GO" id="GO:0015413">
    <property type="term" value="F:ABC-type nickel transporter activity"/>
    <property type="evidence" value="ECO:0007669"/>
    <property type="project" value="UniProtKB-EC"/>
</dbReference>
<dbReference type="CDD" id="cd03257">
    <property type="entry name" value="ABC_NikE_OppD_transporters"/>
    <property type="match status" value="1"/>
</dbReference>
<dbReference type="AlphaFoldDB" id="A0ABD5VN65"/>
<evidence type="ECO:0000256" key="3">
    <source>
        <dbReference type="ARBA" id="ARBA00022475"/>
    </source>
</evidence>
<dbReference type="EC" id="7.2.2.11" evidence="10"/>
<keyword evidence="7" id="KW-0406">Ion transport</keyword>
<dbReference type="Proteomes" id="UP001596395">
    <property type="component" value="Unassembled WGS sequence"/>
</dbReference>
<evidence type="ECO:0000259" key="14">
    <source>
        <dbReference type="PROSITE" id="PS50893"/>
    </source>
</evidence>
<evidence type="ECO:0000313" key="16">
    <source>
        <dbReference type="Proteomes" id="UP001596395"/>
    </source>
</evidence>
<accession>A0ABD5VN65</accession>
<comment type="subunit">
    <text evidence="9">The complex is composed of two ATP-binding proteins (NikD and NikE), two transmembrane proteins (NikB and NikC) and a solute-binding protein (NikA).</text>
</comment>
<keyword evidence="3" id="KW-1003">Cell membrane</keyword>
<evidence type="ECO:0000256" key="5">
    <source>
        <dbReference type="ARBA" id="ARBA00022840"/>
    </source>
</evidence>
<dbReference type="GO" id="GO:0005524">
    <property type="term" value="F:ATP binding"/>
    <property type="evidence" value="ECO:0007669"/>
    <property type="project" value="UniProtKB-KW"/>
</dbReference>
<evidence type="ECO:0000256" key="2">
    <source>
        <dbReference type="ARBA" id="ARBA00022448"/>
    </source>
</evidence>
<dbReference type="SMART" id="SM00382">
    <property type="entry name" value="AAA"/>
    <property type="match status" value="1"/>
</dbReference>
<dbReference type="Pfam" id="PF08352">
    <property type="entry name" value="oligo_HPY"/>
    <property type="match status" value="1"/>
</dbReference>
<dbReference type="InterPro" id="IPR017871">
    <property type="entry name" value="ABC_transporter-like_CS"/>
</dbReference>
<dbReference type="PANTHER" id="PTHR43297:SF13">
    <property type="entry name" value="NICKEL ABC TRANSPORTER, ATP-BINDING PROTEIN"/>
    <property type="match status" value="1"/>
</dbReference>
<evidence type="ECO:0000256" key="4">
    <source>
        <dbReference type="ARBA" id="ARBA00022741"/>
    </source>
</evidence>
<evidence type="ECO:0000256" key="8">
    <source>
        <dbReference type="ARBA" id="ARBA00023136"/>
    </source>
</evidence>
<proteinExistence type="predicted"/>
<keyword evidence="6" id="KW-1278">Translocase</keyword>
<dbReference type="InterPro" id="IPR027417">
    <property type="entry name" value="P-loop_NTPase"/>
</dbReference>
<dbReference type="InterPro" id="IPR050388">
    <property type="entry name" value="ABC_Ni/Peptide_Import"/>
</dbReference>
<keyword evidence="16" id="KW-1185">Reference proteome</keyword>
<keyword evidence="4" id="KW-0547">Nucleotide-binding</keyword>
<gene>
    <name evidence="15" type="ORF">ACFQGB_20340</name>
</gene>
<evidence type="ECO:0000256" key="6">
    <source>
        <dbReference type="ARBA" id="ARBA00022967"/>
    </source>
</evidence>
<name>A0ABD5VN65_9EURY</name>
<dbReference type="InterPro" id="IPR003593">
    <property type="entry name" value="AAA+_ATPase"/>
</dbReference>
<dbReference type="PROSITE" id="PS50893">
    <property type="entry name" value="ABC_TRANSPORTER_2"/>
    <property type="match status" value="1"/>
</dbReference>
<protein>
    <recommendedName>
        <fullName evidence="11">Nickel import system ATP-binding protein NikD</fullName>
        <ecNumber evidence="10">7.2.2.11</ecNumber>
    </recommendedName>
</protein>
<evidence type="ECO:0000256" key="12">
    <source>
        <dbReference type="ARBA" id="ARBA00048610"/>
    </source>
</evidence>
<dbReference type="InterPro" id="IPR003439">
    <property type="entry name" value="ABC_transporter-like_ATP-bd"/>
</dbReference>
<evidence type="ECO:0000256" key="7">
    <source>
        <dbReference type="ARBA" id="ARBA00023065"/>
    </source>
</evidence>
<evidence type="ECO:0000256" key="10">
    <source>
        <dbReference type="ARBA" id="ARBA00039098"/>
    </source>
</evidence>
<feature type="region of interest" description="Disordered" evidence="13">
    <location>
        <begin position="403"/>
        <end position="426"/>
    </location>
</feature>
<dbReference type="Gene3D" id="3.40.50.300">
    <property type="entry name" value="P-loop containing nucleotide triphosphate hydrolases"/>
    <property type="match status" value="1"/>
</dbReference>
<dbReference type="PANTHER" id="PTHR43297">
    <property type="entry name" value="OLIGOPEPTIDE TRANSPORT ATP-BINDING PROTEIN APPD"/>
    <property type="match status" value="1"/>
</dbReference>
<evidence type="ECO:0000256" key="13">
    <source>
        <dbReference type="SAM" id="MobiDB-lite"/>
    </source>
</evidence>
<comment type="catalytic activity">
    <reaction evidence="12">
        <text>Ni(2+)(out) + ATP + H2O = Ni(2+)(in) + ADP + phosphate + H(+)</text>
        <dbReference type="Rhea" id="RHEA:15557"/>
        <dbReference type="ChEBI" id="CHEBI:15377"/>
        <dbReference type="ChEBI" id="CHEBI:15378"/>
        <dbReference type="ChEBI" id="CHEBI:30616"/>
        <dbReference type="ChEBI" id="CHEBI:43474"/>
        <dbReference type="ChEBI" id="CHEBI:49786"/>
        <dbReference type="ChEBI" id="CHEBI:456216"/>
        <dbReference type="EC" id="7.2.2.11"/>
    </reaction>
    <physiologicalReaction direction="left-to-right" evidence="12">
        <dbReference type="Rhea" id="RHEA:15558"/>
    </physiologicalReaction>
</comment>
<comment type="caution">
    <text evidence="15">The sequence shown here is derived from an EMBL/GenBank/DDBJ whole genome shotgun (WGS) entry which is preliminary data.</text>
</comment>
<dbReference type="PROSITE" id="PS00211">
    <property type="entry name" value="ABC_TRANSPORTER_1"/>
    <property type="match status" value="1"/>
</dbReference>
<evidence type="ECO:0000313" key="15">
    <source>
        <dbReference type="EMBL" id="MFC6955218.1"/>
    </source>
</evidence>
<dbReference type="SUPFAM" id="SSF52540">
    <property type="entry name" value="P-loop containing nucleoside triphosphate hydrolases"/>
    <property type="match status" value="1"/>
</dbReference>
<dbReference type="GO" id="GO:0005886">
    <property type="term" value="C:plasma membrane"/>
    <property type="evidence" value="ECO:0007669"/>
    <property type="project" value="UniProtKB-SubCell"/>
</dbReference>
<dbReference type="RefSeq" id="WP_336352151.1">
    <property type="nucleotide sequence ID" value="NZ_JAZAQL010000005.1"/>
</dbReference>
<evidence type="ECO:0000256" key="9">
    <source>
        <dbReference type="ARBA" id="ARBA00038669"/>
    </source>
</evidence>
<sequence length="426" mass="46564">MSRETGRESARNTAHERDRLRVENLTTRFFTEEGQVNAVESVSFDVREDEILGIVGESGSGKSVTALSAIDLIESPGRVTGGEVWLREPDLAEEFRDRTPDAVDGDFVDLRQLPKGVRRSLRGPKFSMIFQDPMSSFNPSLTVGEQIAEAVEVQRRASANPRSTRSRTQGYGLGKLIVDTLVPGREYTSDASRERAIELLEQVGIPDPVERADEYPHQFSGGMLQRAMVAQALAGEPDVLFADEPTTALDVTIQAQILDLLRDIQQDRGMSVVLITHDLGVIARMCDRVGVMYAGEVVERGSLEDVFEQPTHPYTQGLLGSIPDVEDPAARLQPIEGNVPNLVDSEMPDRCYFADRCPKAMEACLERPHERPVDGDPDHTARCVLADGEYDPATALEDGYFEETADATDGAADRGDAATDGGAGDD</sequence>
<dbReference type="InterPro" id="IPR013563">
    <property type="entry name" value="Oligopep_ABC_C"/>
</dbReference>
<keyword evidence="2" id="KW-0813">Transport</keyword>
<feature type="domain" description="ABC transporter" evidence="14">
    <location>
        <begin position="20"/>
        <end position="319"/>
    </location>
</feature>
<reference evidence="15 16" key="1">
    <citation type="journal article" date="2019" name="Int. J. Syst. Evol. Microbiol.">
        <title>The Global Catalogue of Microorganisms (GCM) 10K type strain sequencing project: providing services to taxonomists for standard genome sequencing and annotation.</title>
        <authorList>
            <consortium name="The Broad Institute Genomics Platform"/>
            <consortium name="The Broad Institute Genome Sequencing Center for Infectious Disease"/>
            <person name="Wu L."/>
            <person name="Ma J."/>
        </authorList>
    </citation>
    <scope>NUCLEOTIDE SEQUENCE [LARGE SCALE GENOMIC DNA]</scope>
    <source>
        <strain evidence="15 16">GX26</strain>
    </source>
</reference>
<dbReference type="EMBL" id="JBHSXN010000005">
    <property type="protein sequence ID" value="MFC6955218.1"/>
    <property type="molecule type" value="Genomic_DNA"/>
</dbReference>
<keyword evidence="8" id="KW-0472">Membrane</keyword>